<reference evidence="2 3" key="1">
    <citation type="journal article" date="2012" name="Genome Biol.">
        <title>Genome and low-iron response of an oceanic diatom adapted to chronic iron limitation.</title>
        <authorList>
            <person name="Lommer M."/>
            <person name="Specht M."/>
            <person name="Roy A.S."/>
            <person name="Kraemer L."/>
            <person name="Andreson R."/>
            <person name="Gutowska M.A."/>
            <person name="Wolf J."/>
            <person name="Bergner S.V."/>
            <person name="Schilhabel M.B."/>
            <person name="Klostermeier U.C."/>
            <person name="Beiko R.G."/>
            <person name="Rosenstiel P."/>
            <person name="Hippler M."/>
            <person name="Laroche J."/>
        </authorList>
    </citation>
    <scope>NUCLEOTIDE SEQUENCE [LARGE SCALE GENOMIC DNA]</scope>
    <source>
        <strain evidence="2 3">CCMP1005</strain>
    </source>
</reference>
<feature type="region of interest" description="Disordered" evidence="1">
    <location>
        <begin position="96"/>
        <end position="126"/>
    </location>
</feature>
<accession>K0RJ57</accession>
<dbReference type="SUPFAM" id="SSF54001">
    <property type="entry name" value="Cysteine proteinases"/>
    <property type="match status" value="1"/>
</dbReference>
<organism evidence="2 3">
    <name type="scientific">Thalassiosira oceanica</name>
    <name type="common">Marine diatom</name>
    <dbReference type="NCBI Taxonomy" id="159749"/>
    <lineage>
        <taxon>Eukaryota</taxon>
        <taxon>Sar</taxon>
        <taxon>Stramenopiles</taxon>
        <taxon>Ochrophyta</taxon>
        <taxon>Bacillariophyta</taxon>
        <taxon>Coscinodiscophyceae</taxon>
        <taxon>Thalassiosirophycidae</taxon>
        <taxon>Thalassiosirales</taxon>
        <taxon>Thalassiosiraceae</taxon>
        <taxon>Thalassiosira</taxon>
    </lineage>
</organism>
<gene>
    <name evidence="2" type="ORF">THAOC_27346</name>
</gene>
<feature type="non-terminal residue" evidence="2">
    <location>
        <position position="126"/>
    </location>
</feature>
<evidence type="ECO:0000256" key="1">
    <source>
        <dbReference type="SAM" id="MobiDB-lite"/>
    </source>
</evidence>
<dbReference type="AlphaFoldDB" id="K0RJ57"/>
<dbReference type="OrthoDB" id="292964at2759"/>
<feature type="compositionally biased region" description="Basic and acidic residues" evidence="1">
    <location>
        <begin position="111"/>
        <end position="126"/>
    </location>
</feature>
<dbReference type="Proteomes" id="UP000266841">
    <property type="component" value="Unassembled WGS sequence"/>
</dbReference>
<evidence type="ECO:0000313" key="3">
    <source>
        <dbReference type="Proteomes" id="UP000266841"/>
    </source>
</evidence>
<sequence>MSMLPAIQRLATGDLLQHVNPQSPFGSHEATLAKELALALHRLNYTTGSSPVVATPLSFIEALQARFPVLGDGNQHDASEFVGSILDVVMEDTNNEDPRAYGAHSNFQLHGESDAETADRVERQMK</sequence>
<proteinExistence type="predicted"/>
<keyword evidence="3" id="KW-1185">Reference proteome</keyword>
<evidence type="ECO:0000313" key="2">
    <source>
        <dbReference type="EMBL" id="EJK53250.1"/>
    </source>
</evidence>
<dbReference type="Gene3D" id="3.90.70.10">
    <property type="entry name" value="Cysteine proteinases"/>
    <property type="match status" value="1"/>
</dbReference>
<name>K0RJ57_THAOC</name>
<comment type="caution">
    <text evidence="2">The sequence shown here is derived from an EMBL/GenBank/DDBJ whole genome shotgun (WGS) entry which is preliminary data.</text>
</comment>
<dbReference type="InterPro" id="IPR038765">
    <property type="entry name" value="Papain-like_cys_pep_sf"/>
</dbReference>
<dbReference type="EMBL" id="AGNL01038145">
    <property type="protein sequence ID" value="EJK53250.1"/>
    <property type="molecule type" value="Genomic_DNA"/>
</dbReference>
<protein>
    <submittedName>
        <fullName evidence="2">Uncharacterized protein</fullName>
    </submittedName>
</protein>